<evidence type="ECO:0000259" key="1">
    <source>
        <dbReference type="Pfam" id="PF05605"/>
    </source>
</evidence>
<dbReference type="AlphaFoldDB" id="A0ABD1FPN5"/>
<dbReference type="Proteomes" id="UP001567538">
    <property type="component" value="Unassembled WGS sequence"/>
</dbReference>
<name>A0ABD1FPN5_SALDI</name>
<accession>A0ABD1FPN5</accession>
<dbReference type="EMBL" id="JBEAFC010000014">
    <property type="protein sequence ID" value="KAL1533033.1"/>
    <property type="molecule type" value="Genomic_DNA"/>
</dbReference>
<protein>
    <recommendedName>
        <fullName evidence="1">Di19 zinc-binding domain-containing protein</fullName>
    </recommendedName>
</protein>
<dbReference type="InterPro" id="IPR008598">
    <property type="entry name" value="Di19_Zn-bd"/>
</dbReference>
<keyword evidence="3" id="KW-1185">Reference proteome</keyword>
<sequence>MDVDFWAASTGGLGGEGATAPSIPESLVLLPPFCYVEIEFPMICVHLQEEHCFALKNAVCPICQQTWVEMQLVILQRNMHIQSRKKSWKSGFWSNASSNIIRELRELSSFLGSNSPNNSGNSGNEPCHDPLAPFLCIVPITVKDIQKEQPCVASTSDEERKADSCRPSTIFVRTLLPLPIPEALDDASLFNS</sequence>
<gene>
    <name evidence="2" type="ORF">AAHA92_32977</name>
</gene>
<dbReference type="PANTHER" id="PTHR31875">
    <property type="entry name" value="PROTEIN DEHYDRATION-INDUCED 19"/>
    <property type="match status" value="1"/>
</dbReference>
<dbReference type="Pfam" id="PF05605">
    <property type="entry name" value="zf-Di19"/>
    <property type="match status" value="1"/>
</dbReference>
<comment type="caution">
    <text evidence="2">The sequence shown here is derived from an EMBL/GenBank/DDBJ whole genome shotgun (WGS) entry which is preliminary data.</text>
</comment>
<organism evidence="2 3">
    <name type="scientific">Salvia divinorum</name>
    <name type="common">Maria pastora</name>
    <name type="synonym">Diviner's sage</name>
    <dbReference type="NCBI Taxonomy" id="28513"/>
    <lineage>
        <taxon>Eukaryota</taxon>
        <taxon>Viridiplantae</taxon>
        <taxon>Streptophyta</taxon>
        <taxon>Embryophyta</taxon>
        <taxon>Tracheophyta</taxon>
        <taxon>Spermatophyta</taxon>
        <taxon>Magnoliopsida</taxon>
        <taxon>eudicotyledons</taxon>
        <taxon>Gunneridae</taxon>
        <taxon>Pentapetalae</taxon>
        <taxon>asterids</taxon>
        <taxon>lamiids</taxon>
        <taxon>Lamiales</taxon>
        <taxon>Lamiaceae</taxon>
        <taxon>Nepetoideae</taxon>
        <taxon>Mentheae</taxon>
        <taxon>Salviinae</taxon>
        <taxon>Salvia</taxon>
        <taxon>Salvia subgen. Calosphace</taxon>
    </lineage>
</organism>
<feature type="domain" description="Di19 zinc-binding" evidence="1">
    <location>
        <begin position="32"/>
        <end position="73"/>
    </location>
</feature>
<reference evidence="2 3" key="1">
    <citation type="submission" date="2024-06" db="EMBL/GenBank/DDBJ databases">
        <title>A chromosome level genome sequence of Diviner's sage (Salvia divinorum).</title>
        <authorList>
            <person name="Ford S.A."/>
            <person name="Ro D.-K."/>
            <person name="Ness R.W."/>
            <person name="Phillips M.A."/>
        </authorList>
    </citation>
    <scope>NUCLEOTIDE SEQUENCE [LARGE SCALE GENOMIC DNA]</scope>
    <source>
        <strain evidence="2">SAF-2024a</strain>
        <tissue evidence="2">Leaf</tissue>
    </source>
</reference>
<dbReference type="InterPro" id="IPR033347">
    <property type="entry name" value="Di19"/>
</dbReference>
<evidence type="ECO:0000313" key="3">
    <source>
        <dbReference type="Proteomes" id="UP001567538"/>
    </source>
</evidence>
<dbReference type="PANTHER" id="PTHR31875:SF24">
    <property type="entry name" value="PROTEIN DEHYDRATION-INDUCED 19 HOMOLOG 5"/>
    <property type="match status" value="1"/>
</dbReference>
<proteinExistence type="predicted"/>
<evidence type="ECO:0000313" key="2">
    <source>
        <dbReference type="EMBL" id="KAL1533033.1"/>
    </source>
</evidence>